<keyword evidence="3" id="KW-0576">Peroxisome</keyword>
<evidence type="ECO:0000256" key="2">
    <source>
        <dbReference type="ARBA" id="ARBA00023136"/>
    </source>
</evidence>
<comment type="subcellular location">
    <subcellularLocation>
        <location evidence="4">Peroxisome membrane</location>
    </subcellularLocation>
</comment>
<dbReference type="AlphaFoldDB" id="F0WKH0"/>
<dbReference type="PANTHER" id="PTHR12652">
    <property type="entry name" value="PEROXISOMAL BIOGENESIS FACTOR 11"/>
    <property type="match status" value="1"/>
</dbReference>
<dbReference type="EMBL" id="FR824178">
    <property type="protein sequence ID" value="CCA21774.1"/>
    <property type="molecule type" value="Genomic_DNA"/>
</dbReference>
<evidence type="ECO:0000256" key="1">
    <source>
        <dbReference type="ARBA" id="ARBA00022593"/>
    </source>
</evidence>
<keyword evidence="1" id="KW-0962">Peroxisome biogenesis</keyword>
<organism evidence="5">
    <name type="scientific">Albugo laibachii Nc14</name>
    <dbReference type="NCBI Taxonomy" id="890382"/>
    <lineage>
        <taxon>Eukaryota</taxon>
        <taxon>Sar</taxon>
        <taxon>Stramenopiles</taxon>
        <taxon>Oomycota</taxon>
        <taxon>Peronosporomycetes</taxon>
        <taxon>Albuginales</taxon>
        <taxon>Albuginaceae</taxon>
        <taxon>Albugo</taxon>
    </lineage>
</organism>
<dbReference type="PANTHER" id="PTHR12652:SF25">
    <property type="entry name" value="MICROBODY (PEROXISOME) PROLIFERATION PROTEIN PEROXIN 11C (EUROFUNG)"/>
    <property type="match status" value="1"/>
</dbReference>
<reference evidence="5" key="1">
    <citation type="journal article" date="2011" name="PLoS Biol.">
        <title>Gene gain and loss during evolution of obligate parasitism in the white rust pathogen of Arabidopsis thaliana.</title>
        <authorList>
            <person name="Kemen E."/>
            <person name="Gardiner A."/>
            <person name="Schultz-Larsen T."/>
            <person name="Kemen A.C."/>
            <person name="Balmuth A.L."/>
            <person name="Robert-Seilaniantz A."/>
            <person name="Bailey K."/>
            <person name="Holub E."/>
            <person name="Studholme D.J."/>
            <person name="Maclean D."/>
            <person name="Jones J.D."/>
        </authorList>
    </citation>
    <scope>NUCLEOTIDE SEQUENCE</scope>
</reference>
<name>F0WKH0_9STRA</name>
<dbReference type="Pfam" id="PF05648">
    <property type="entry name" value="PEX11"/>
    <property type="match status" value="1"/>
</dbReference>
<proteinExistence type="predicted"/>
<gene>
    <name evidence="5" type="primary">AlNc14C133G7021</name>
    <name evidence="5" type="ORF">ALNC14_079170</name>
</gene>
<reference evidence="5" key="2">
    <citation type="submission" date="2011-02" db="EMBL/GenBank/DDBJ databases">
        <authorList>
            <person name="MacLean D."/>
        </authorList>
    </citation>
    <scope>NUCLEOTIDE SEQUENCE</scope>
</reference>
<dbReference type="HOGENOM" id="CLU_096996_0_0_1"/>
<dbReference type="GO" id="GO:0005778">
    <property type="term" value="C:peroxisomal membrane"/>
    <property type="evidence" value="ECO:0007669"/>
    <property type="project" value="UniProtKB-SubCell"/>
</dbReference>
<evidence type="ECO:0000256" key="4">
    <source>
        <dbReference type="ARBA" id="ARBA00046271"/>
    </source>
</evidence>
<dbReference type="GO" id="GO:0016559">
    <property type="term" value="P:peroxisome fission"/>
    <property type="evidence" value="ECO:0007669"/>
    <property type="project" value="InterPro"/>
</dbReference>
<sequence length="234" mass="26581">MPSQLKECLYFANDTTHADKIYKTIGYGSGSLGHMLSHSRIDPDIVDGLKKLSSAISFARYVTRITGTFESYDALRSGSWASDDDDSLNRLIAKAQAFTMMLYYPLEHVSYIGLMAPKLIQIDAGKYSRQSSIAWLVFIILDIYANQRRIRKLALEELSILEACGDADCKKKLVDIRTRKREFCYVQLRNACFLPTCLHWSIHGGVLRESLVQYLCCLEACIGLWRAWKNSNNS</sequence>
<evidence type="ECO:0000256" key="3">
    <source>
        <dbReference type="ARBA" id="ARBA00023140"/>
    </source>
</evidence>
<dbReference type="InterPro" id="IPR008733">
    <property type="entry name" value="PEX11"/>
</dbReference>
<evidence type="ECO:0000313" key="5">
    <source>
        <dbReference type="EMBL" id="CCA21774.1"/>
    </source>
</evidence>
<keyword evidence="2" id="KW-0472">Membrane</keyword>
<accession>F0WKH0</accession>
<protein>
    <submittedName>
        <fullName evidence="5">Uncharacterized protein AlNc14C133G7021</fullName>
    </submittedName>
</protein>